<evidence type="ECO:0000313" key="5">
    <source>
        <dbReference type="Proteomes" id="UP000294927"/>
    </source>
</evidence>
<dbReference type="InterPro" id="IPR041325">
    <property type="entry name" value="Gln_deamidase_2"/>
</dbReference>
<feature type="region of interest" description="Disordered" evidence="2">
    <location>
        <begin position="869"/>
        <end position="914"/>
    </location>
</feature>
<feature type="region of interest" description="Disordered" evidence="2">
    <location>
        <begin position="4707"/>
        <end position="4741"/>
    </location>
</feature>
<feature type="compositionally biased region" description="Low complexity" evidence="2">
    <location>
        <begin position="1864"/>
        <end position="1890"/>
    </location>
</feature>
<feature type="region of interest" description="Disordered" evidence="2">
    <location>
        <begin position="1223"/>
        <end position="1248"/>
    </location>
</feature>
<feature type="region of interest" description="Disordered" evidence="2">
    <location>
        <begin position="5661"/>
        <end position="5683"/>
    </location>
</feature>
<gene>
    <name evidence="4" type="ORF">CLV71_1082</name>
</gene>
<feature type="compositionally biased region" description="Low complexity" evidence="2">
    <location>
        <begin position="1830"/>
        <end position="1847"/>
    </location>
</feature>
<feature type="compositionally biased region" description="Basic and acidic residues" evidence="2">
    <location>
        <begin position="897"/>
        <end position="912"/>
    </location>
</feature>
<feature type="region of interest" description="Disordered" evidence="2">
    <location>
        <begin position="345"/>
        <end position="368"/>
    </location>
</feature>
<protein>
    <recommendedName>
        <fullName evidence="3">Protein glutaminase domain-containing protein</fullName>
    </recommendedName>
</protein>
<dbReference type="Gene3D" id="3.10.620.30">
    <property type="match status" value="1"/>
</dbReference>
<sequence>MSQPDATGNGTPRTHSDTADTPSHRDHRDHRDGHQNPGQQDGPLLAPSVDLVSDGGTPAPIGPAPGHAAARTTRPVAVPVAAGVFLAGPLDAHLVGPVSRIQAKPGIFSVIFRAAEHGGTAVTVQDIATAARANGWNGRDPVELVACDTGDLAALTDAVGAELGVPIDFYAGLVWLGPGTVAGGVTGGELVWTDGRPSIVSGGRWSRRAPEDGTVSPSPVDRDTHTPATDLGLAEPVHLAPPPPRAIVPPPNPAAETLAHQARVTRPTLVDVPGLTPDFAAVRTMITNLLAQRLRRHAPPADWVRTQFPDENFGDFGDTLDGLTAQTPHFDIEVSVVGIGVPSHETASLGDRSSAHESAPDLTSAVDAAERSPARANFLTVPVGPVGDVHFEPFGVGSEMRGSQSVTSESRRSAELTADQRPTVNSQHDVQYRAVITPRHSSILRRHHSDVPVTADVVVPGLTLAWHGATAAVPTTHRRRRSSALSFDSSRNTNAVNRARDWAALDEVRKAIKHVEFPGIGRAATQLRNKLQLDEKAWEESGLGEWFDDLAAEHGGDVVTYRLARKTFQYRGRPHEVIVGRVEHPSASQRLGRPRTPSHVTSGTAEISHKRSVSGSTTRSAGSSQAWGGEFSVTFGQRIATALGFGLSVSGSYGRTAESESSHSAGVHHEQQTRSTGEVDDIPGEIHLQISVAEPDQAAAKDSFRYQFIRHPESATSFVADLPVRVVAALPGEMDSDPESGSGASTGGRGPSGMRVEEVPHNVWGQWRLTPATEQYFVDRLVRSLVVKGAVRTADIHDVEQRLREFLRDNAKALHGGDRLRFSLSGERDLFLSGTMVADQGKYVTGAPNKQLSGLLAVSESRRTSVVGKRSRSAGFSASGDAGVASLSGSAEASANRSRESSVSRNVGHENQFETEGGSHLYRYPMKLDARLGLGFDDLEPPFEWRGEKLDPASEAPAEPAYQPGLAGRVQIAVPERRGIGVDLGPASTMVETGWLPASQPTTPMREGRLPAEYEIDSLKPIDSLASTATRMLVLPAATGTRSRMVDIGKRVFLGRASAPLGGGNPGDRGRESSRMALDTWSSWPSRQARFGLAGTVSDRLWLESHNDGGIAKIGGRDLFGSVGLTTVLGNARIVDRDDAHTFPSTTRTTIELDRPEERSKGVTLTHSVSAPLGPVTGGVEATVGVRRDHSVGEKDNDEVTTTHSRVERGYLVEFDVRHQLDTSVHGSDTGPLGGEHPGAETRETRYREVPQAVKVWVTASDLPTIGELTAHDVDRNLHPDDRRAYEAVRAGTPLPAPPDATTPPTGAGHGVGGVDPGTPDTVRDLVRLIEERLRDFVSKYIPHPKTAAKYTRLNDTEMLGDLATRLALNFDIEMTDMLNGGLVALANRPVDSGKLEELVIVSARLLDDAQYRGRDREYSFRSELRTSTTKTASSSTALSGGVTGSGSKSIPIPKFFGSEMISEAVAPQAGLEGERSSGRQRETVTGPTTIYEWKGEAERHGFGIEVTVQVHPYMRSGAYRRNVPGLRTDPLTGWFTGTPFTLPEAVRTTVGSIFRATGRPLDEVDNSWRESRKLDGAEPGVPKDATIRAWPFDAPKLQEALIGLAHGLSARRAYHLLVATRASWLSQHFDGPLSAAGYTVQVGSRSISSVNVSFDLGRRVIVRQITGATLTHLSTTADETTTSVEKSGTLSASAVADPAASVLGIPGYEREFGSERATSPGGPRTTERRTDRVFLVQAELRPRLTVQHRDGTTTTPYEWHPKEAGDPPKAWLRVDEAGLAALGLPVPKPAPTITVPSASPSRPGAPRSGSAHRGRRGSLTPSARPPVSPSTLSPSLSPTLAPPQSAMAPVRPRAQTPGPARQSTAPAATAIRPARSSPGLATAGPASPAGAAAAGVAAGVPARAAATSDVFTPVRIPVGVFLRGNESDEFAAAVALLPRRPGEVGIVFRNGTHGGPRPTGPEMLDAAKSAGWNGKDAIRLYVCEPGNLASLADRLAKETGVTVFRPIDLAWIGMDGPGPAVRIGPAATTDDGRLVVPMRPSADVDATGAGWATHTPDGQPPTPSTYTTEVPPTAPARLGLSNPEHLGPDAPGPRAVDTTGRHGDALARVAGRGGDGLRTVAGPDGELVAAPWAGGAPPLFILTEVENGAFTVGGASMTPDELAQWIVDSGQVPDGDPRPGNVVFTQDLDGDPGTAEELTRALVDRLGALTGGTWPGLHQVGEHAPLVSDGTPDGPVTFATSGEPFEAHFPLGIDDVVVMAGGFVVAFPADERAWQELDAFVSDGSAGLTGTAGLEGVGDRIVVLFDGAGETARVALPSGRTVELSGREAGEILLQAALMRETLADRKRSLVVVTRGAGSAAGGLGAGVRAALRAEGFDNDVYAGHASVESGTLRLADGARVEPVLAAPGDARGQDHDVPAARGPGEGIAGDYHRVMDGVAGLTLSTVELASWAAELGELAGTGVVERRDLPAGVGDQLSVIGRGLATLTDPGAREQLRGLVNDAVLIASHVPTRPSGRTRAEWQSIQPITPDRLVQVLDDIASYLERGANPFTAPRSMVRGIDFPVDAPLPVRLAVLGLVNLSQRGRSDLLDAPLFPALLANPAALVESMYAVSGHEEQRFITTCKPTVIDVALRARVPSVAALLTIGHRAASWFEHSLQRTPPTARAVRDRPLGRTYEQVLQDRVARTRSTMDGLTARALELAASGRQDPAAWRAITDQWARSMQKLGTTDLNQPPVAVLTPRVVRGSSLGSELLAPQLHLDRPGRRKHGGTELYSASLRDELAAEPDGRPFGSADRETLHQPPVPLADRLDTARAREEFWARMASGAGDRLRMPGHVVYAQAIRVEGRPVFSVNDPGNGRRSLLTPDEFVAWARKNKVGGAPSLFGEPDTAPAGGSTTFDPRPGRPGTEPMHAVDRGGQPMALRPAVTESGRVLLSQVDSAVSVAIAPAPPGGRPASDASLDAMAAWAYERLHAVGGGRREGLLAAAEQIVVRYQGLPHSRQLVGDLTAVVALQLWERGFPAAESSARELAGRFGTFAEDGPPASKRPRLDNGADVLPPIRQVFPQFDVMLPPLRAGAGAEFDGVLPSISALLPGPHPAMPPQRPQAAEPAADDVAPTARANTIPPAPPLPELVSFEPRFDGDSLKLYLGLTSRGMPAGGLPAGVRPNLAIEGVSFARNGAGVFIDPVGREWVRAWVVAMGRKVDWSKKRYYASSKVAELSGDLVSQRQVSTWWNEAGLTTDVRAAFTVPMRPLPAAVRDFRLRFDGDSLKLFLSDDPLPEGLPEDTQKNYGTPPGMSFAQSARGVFVDPEAKHWVRTWAQGLVAAGRDGERVARSTGFVSKSVVNQWASEAPPTVSGTSSSRSSSPAMRSEASEFGDGGVATPPSVLDDETWRHSDASTAEWFAPADEPLRPADWEGLRAGAEVRTVDTELADPLLTGTARPGRLPRLRHLIRYDVRRMEVTPGRFVREYTVRLRLDGSRVSATDRVAVELDVKAGLDAMVNRGFRLPDGDQLHMRVDFVGRGEPAHADITLLPADDPRRTDQTRWSLRDPGRRLAHEIPHFAGLVDEYVQGTRVFLANENRGRVVDDDGPMGRLISSASTIKPRHAWAIERTMVSQLGDVRGWHPVAAPTALPDLTGNDRAGSASDDFVPVSDVPYAQRLATLLEGGDTPVDFREVLTILRQSNARRDGEQLRDAYEQSQGHSLADALTAAQEAGRLTETQVDRVNEETGHIPPRSLDGADFPPPPRTGGLPGTRPADTVAVQSFADVLRDWMDAGAERDALELLRTLDREPRRVWAVEDAYRLLTTDQHGVGRSLGEDLAAALPGEREYVEHLFAQPIPDEGVRQEWTDPSPVEWDAALEWFQAVSRMTFDYRFGQVPVPHGFASDHCYMRAHLVALKLIQLGTQPRKIFIGSNEPPLSTSWNLPDTTRIDLPFAYHVASMVFVQREGGPEWMVFDPTLSDRPLTEDEWIGMLGSSPVRQRIVGPIDSVLDALRIVSAVPGAVRDGVLREKTVVVTSPRALELTTTNLLPRGPGQPALAAGVGSVRTLDEQYGRQVDAGLAHDSAVLWLQEVGGEIFRLISGFLDGLRREALPLVERDVVELVREAVAVSVGIERVGDMLEYSPTLEALLRDTLPNRFADLGREDLSDASSDDSDFVGLPPTTDGSAPGGEVPLASLTAWVGGAVARLTGGWVTEVDPALVQQIHVSLGENAAHHDVAGLVDVIARTALPHAAAAVGYSWSTGLSFARDAQAGLADPVTQRWLVGKFGRFDTEGRMFTASRLAELIGLPGVVSAADVSRWWTEVGVSPDLQERFEAAAALTHDFLSWQPRQPGEKLDQLFPSDTTRSRRSLWTTSWLVVQALRTDATTGEPLLTAEIGRYLGLNENTVSKRLSALGLGVAVRRRIAGSMRTPHPDFLAYRPSPEHPTVESFASSRNFGIDLTRDINGHVVDPEARYWVTSWQQAANVAGPPTRRVDKRPRPTGPPAPPVSTSSAPPGRPSFGDVVSAAVRLSGARVTALDPVMIEEASATLWEVTQGLVRGAAAELIASTILADLGVPVVRQGGGPAGGAPARFADTRFWAAVSTWVGSVRDGAVSVPEAWLWPPARDAAAWVAESARLSEGRLAGVEPAVRAELLADAASIVTRQHRTPLVIEGRGGVGAAWLRPLIDDVETLVAHQLLDSGPFAAAALSSRLADALGTRRPADASAAEPLDVTGQRQQAGESSVPTGPPLDPRRIEQEAADARDRVAVALGQARMAQRHTATELELLARSVREAYGAVVGTGEALELASQRFEDAEKYWSALREPDKFGKEAGTDLDAADAVVEATGADLIAAQSSYTAARTAYDRAVEAESRATRALATATAATEQIAAHLATANTATAAVAGAGTRAGEHRDTVLAAENAANLRRDEARSAVDTAKQAREDAKEAARQGGIERGLAQLSVLPPGAEVRIETLGPLDALAAAVADLTGLPEDSVAAQLAGLGPEGLAQAVNSGSLQVTTPNGPVDIAVTADLHRPADTTTAPPHGRPTASARATSREVSVPRASTTSSSLPLRIPLLFVTPLDALSLLGRPMVFAGGMTRRTQRFESATVSGARTTTYRSIVPATMVLTASRPGLEPLVAPVEAGLRLPGITRTGVAMPNPVPVEAFPLLRSGVVTVPPSFEPTLGRSEPVTSALRTVLLTHDENPVRVTVDGEATTITPTAQPSITLFGTTEVEHAHFAGHGSAWSTARGSDASFGAGFFAGTKRWFAGLFSDFGSWATEAATLATERSTGHGFWDTELVYRVERPARLGGATGVHDTVRSTVTLTVADARRLGLPLPAHLTGSQDVNPNNPKVYWFGKDAIRSVDTNKVVPVLSYGLGRAGAAAVAAKFGTPDSARDAMYNAIHGTEAVTWQEGGRTHHLEFHAELSAPATTVPSSLTEMGAEDRAADQFRRTLDPRRGARAGAGGANVVTGTDNPNANPYRGGPSTSGGAPRAAVTGTWESGHVNKSGYTGKDGRSSKSYGGLRDFSGTVEFTLGHRSTPTPNWAQRFFLGGRQLFGAKAKDRLHGPSAADIDRVLAGEPAGQQGLRTATVSGAVEVSTTADKLRWATQPLPDSAMTAGIYLGTPPPAPEAVGRGAFGDYANVEHVWVTPNTTEGLYIALAKRVEAAEGSQAAPGPSTRVPPKGSGSWSSWGQDRLVETRTVDARTTTNVYDYKHSELTRPGTTSADAVRNFVGQAGSRGTASQGISGRGSRSGRMLAPGRLTDFNGELTARVDYSAPRLLDVSPDSSLKRTQLGEHVTGTTKATAVGVEGEVSLGYSSRREGAVGSAVRAVFGGGWRGGRNKTADLTSGAKQAFKYRGPTALVVLDARYTYEADLNLRNVVKTLPFAPLPVTVDQPNGVLVELPVQHAIALFTSAGVPVPADLAGALPDPVTPVADPARTLLPEDGGYASFGDTTVVDATLRSPLTEVGNALTTLGVTSNKWRAEVLNQVDEMLNGPNGHVWLKDVLVGDQGHGGVISVPDPGVLLQDVVDIRVTARPADREPPEPPVPPVIPVKQSNDNYVTVSTQDRKNTTWSAAVAVEAGVHGRKDTAPSKEPDQDGGPGQPRATPGTWSLGATPQIFGGARSRRTDVILPGGGTEKVSTHVDTDKVGRTGHEVDYELTITRRRAPMPMLDTPLLGVPRHVDLDRTAVPPVILAGAVVLQSPSASASPPLTGPETPPTVTVLTTRPPRNQPMFEETGGWRVESIGASTASAVHDAVYAQLSSQRLPTGPIGQDQLRAAAGTPSEYTRPGGNAEYVAHAMTKGSSLHAASNAVFTGDRYSSANVVGAKHTLYDSLFDLTVTADFDPGSFRLVRALPEGTEMNLSHELEDVRPEGTVTTSASSFGPSVPFFVGETVGAHGPGPTSITSGPPAGETIGNDAATGVVTKPDTGGSGAHGVDYTGRSYLFLANADFYTEVTRHGSNWTQSAAASVRGALGGPDPHSVVRIGSRDDLLVRVWEQEALDRGLITEADVAAHAEERPPAVPAATKRADLADTANQPIPLRDLAVWVDGAAAKLSGGAVRSVDRAAVERVHTALGADAARLGTVELADLIAHSVLSRADVPIARPGLPGGAPNGPRPGRAAPDESGDPGPSTGRPRYSAPPEHLDEPPLPTDPDEPMPLPALDPTSVALRDLSRWRPGAPDDTWIRYASGDFAAPDRMSFARDANGVLLDADATEAVRSWVVGAFGAMDEDRGLYTAATVAALVGLPAMVGAETVSQWWSEAGIPATVQQAFSEAAEIPFEYLSFDGRFEGDSLATYLGLTNHQVPPGVAPNIAPPPGADFGRVRFNDGLAGRLVTSWAIVKGVQYDRTRKRLHHGGSVARLSGLVTTKAVSTWWRRSGLTLQVRELLAGPYPVREAPGEFLAFRPRGEGDTLEFFVSPRDERNVATLTNLVVPGDLGFARDSAGDLSDPEALHWVRSWVIAAAAADGYDAATLARMTGMVREPTVHQWLIEAGLASDADSVEFGRRVIQHAAAAVGELRDYEPRFEGDSLRVYLGLSDRPLPAGVPRNVAVPAGMSFARDNHGHFVDSSAEQLVRSLATLYSVRFNKATKRLYSSSDVAAAIGFASNPTVLKWWRQSGLTQRVRELVAGPYPVREAPEEFLAFRPRGDGDTLMFYVSPRDERNAASWTNLELPADISFARDAKGDFKDPEGLHWVRSWALRRVAEGESHRSVARMAGTFPSDVPQRGGLTATLVGTWARAERGRPVTHPSSDGPVTAVEPDSVMDAGPAMEPAAAVPPSEDVRSVLDGGGRPTFFSLDYGDGFTRTLHGLTSAGDLATKNVIQARRDAEGNITATLEPAPWELVRSEGQAPPVFVFLTTHGGRLVRREGGAWRPMMPEDVASMLVTSMEQRGGLRDGDVRGQLVVLTRNTGSDAPGIAAARARTAEVVEFMGAMTGGPWPGFHLVTNRPHVASLGVVDDGLTGTVTAVWDDRFVEHGELTVEDVAVLASGLVVTFPTSTPMQRELDLFVDSGAEGLAGSAGLAGVVRPVVLVFDARAGEFVRVASVPRGLVTELRGGKAGEMLLRSGVFRRLLGGGERDVVVLAQDAGARPSHGGVGFDLAAALREAGFHNNVYALVSDALISDGRLAPGARFQLVSTPRSAEVE</sequence>
<feature type="region of interest" description="Disordered" evidence="2">
    <location>
        <begin position="4150"/>
        <end position="4175"/>
    </location>
</feature>
<feature type="compositionally biased region" description="Basic and acidic residues" evidence="2">
    <location>
        <begin position="14"/>
        <end position="34"/>
    </location>
</feature>
<feature type="region of interest" description="Disordered" evidence="2">
    <location>
        <begin position="653"/>
        <end position="678"/>
    </location>
</feature>
<feature type="region of interest" description="Disordered" evidence="2">
    <location>
        <begin position="1422"/>
        <end position="1446"/>
    </location>
</feature>
<feature type="domain" description="Protein glutaminase" evidence="3">
    <location>
        <begin position="3866"/>
        <end position="3977"/>
    </location>
</feature>
<feature type="region of interest" description="Disordered" evidence="2">
    <location>
        <begin position="1784"/>
        <end position="1890"/>
    </location>
</feature>
<name>A0A4R7VH46_9PSEU</name>
<evidence type="ECO:0000256" key="2">
    <source>
        <dbReference type="SAM" id="MobiDB-lite"/>
    </source>
</evidence>
<feature type="region of interest" description="Disordered" evidence="2">
    <location>
        <begin position="2884"/>
        <end position="2915"/>
    </location>
</feature>
<comment type="caution">
    <text evidence="4">The sequence shown here is derived from an EMBL/GenBank/DDBJ whole genome shotgun (WGS) entry which is preliminary data.</text>
</comment>
<feature type="region of interest" description="Disordered" evidence="2">
    <location>
        <begin position="581"/>
        <end position="626"/>
    </location>
</feature>
<reference evidence="4 5" key="1">
    <citation type="submission" date="2019-03" db="EMBL/GenBank/DDBJ databases">
        <title>Genomic Encyclopedia of Archaeal and Bacterial Type Strains, Phase II (KMG-II): from individual species to whole genera.</title>
        <authorList>
            <person name="Goeker M."/>
        </authorList>
    </citation>
    <scope>NUCLEOTIDE SEQUENCE [LARGE SCALE GENOMIC DNA]</scope>
    <source>
        <strain evidence="4 5">DSM 45499</strain>
    </source>
</reference>
<feature type="region of interest" description="Disordered" evidence="2">
    <location>
        <begin position="397"/>
        <end position="425"/>
    </location>
</feature>
<dbReference type="Pfam" id="PF18626">
    <property type="entry name" value="Gln_deamidase_2"/>
    <property type="match status" value="1"/>
</dbReference>
<feature type="region of interest" description="Disordered" evidence="2">
    <location>
        <begin position="5728"/>
        <end position="5747"/>
    </location>
</feature>
<feature type="compositionally biased region" description="Pro residues" evidence="2">
    <location>
        <begin position="6644"/>
        <end position="6658"/>
    </location>
</feature>
<dbReference type="PANTHER" id="PTHR13037:SF24">
    <property type="entry name" value="POLYCOMB PROTEIN PCL-RELATED"/>
    <property type="match status" value="1"/>
</dbReference>
<dbReference type="Proteomes" id="UP000294927">
    <property type="component" value="Unassembled WGS sequence"/>
</dbReference>
<feature type="compositionally biased region" description="Basic and acidic residues" evidence="2">
    <location>
        <begin position="657"/>
        <end position="672"/>
    </location>
</feature>
<feature type="region of interest" description="Disordered" evidence="2">
    <location>
        <begin position="6599"/>
        <end position="6660"/>
    </location>
</feature>
<feature type="compositionally biased region" description="Low complexity" evidence="2">
    <location>
        <begin position="1797"/>
        <end position="1810"/>
    </location>
</feature>
<feature type="compositionally biased region" description="Low complexity" evidence="2">
    <location>
        <begin position="3357"/>
        <end position="3374"/>
    </location>
</feature>
<feature type="region of interest" description="Disordered" evidence="2">
    <location>
        <begin position="5024"/>
        <end position="5054"/>
    </location>
</feature>
<feature type="compositionally biased region" description="Basic and acidic residues" evidence="2">
    <location>
        <begin position="1238"/>
        <end position="1248"/>
    </location>
</feature>
<organism evidence="4 5">
    <name type="scientific">Actinophytocola oryzae</name>
    <dbReference type="NCBI Taxonomy" id="502181"/>
    <lineage>
        <taxon>Bacteria</taxon>
        <taxon>Bacillati</taxon>
        <taxon>Actinomycetota</taxon>
        <taxon>Actinomycetes</taxon>
        <taxon>Pseudonocardiales</taxon>
        <taxon>Pseudonocardiaceae</taxon>
    </lineage>
</organism>
<feature type="compositionally biased region" description="Polar residues" evidence="2">
    <location>
        <begin position="613"/>
        <end position="626"/>
    </location>
</feature>
<feature type="compositionally biased region" description="Polar residues" evidence="2">
    <location>
        <begin position="5040"/>
        <end position="5054"/>
    </location>
</feature>
<feature type="region of interest" description="Disordered" evidence="2">
    <location>
        <begin position="1"/>
        <end position="70"/>
    </location>
</feature>
<keyword evidence="5" id="KW-1185">Reference proteome</keyword>
<evidence type="ECO:0000256" key="1">
    <source>
        <dbReference type="ARBA" id="ARBA00022581"/>
    </source>
</evidence>
<evidence type="ECO:0000313" key="4">
    <source>
        <dbReference type="EMBL" id="TDV48642.1"/>
    </source>
</evidence>
<accession>A0A4R7VH46</accession>
<feature type="region of interest" description="Disordered" evidence="2">
    <location>
        <begin position="3353"/>
        <end position="3389"/>
    </location>
</feature>
<feature type="region of interest" description="Disordered" evidence="2">
    <location>
        <begin position="732"/>
        <end position="754"/>
    </location>
</feature>
<feature type="compositionally biased region" description="Basic and acidic residues" evidence="2">
    <location>
        <begin position="6077"/>
        <end position="6090"/>
    </location>
</feature>
<evidence type="ECO:0000259" key="3">
    <source>
        <dbReference type="Pfam" id="PF18626"/>
    </source>
</evidence>
<feature type="compositionally biased region" description="Polar residues" evidence="2">
    <location>
        <begin position="4722"/>
        <end position="4733"/>
    </location>
</feature>
<proteinExistence type="predicted"/>
<feature type="region of interest" description="Disordered" evidence="2">
    <location>
        <begin position="2046"/>
        <end position="2076"/>
    </location>
</feature>
<feature type="region of interest" description="Disordered" evidence="2">
    <location>
        <begin position="5448"/>
        <end position="5512"/>
    </location>
</feature>
<keyword evidence="1" id="KW-0945">Host-virus interaction</keyword>
<feature type="region of interest" description="Disordered" evidence="2">
    <location>
        <begin position="1290"/>
        <end position="1320"/>
    </location>
</feature>
<feature type="compositionally biased region" description="Polar residues" evidence="2">
    <location>
        <begin position="1"/>
        <end position="13"/>
    </location>
</feature>
<feature type="region of interest" description="Disordered" evidence="2">
    <location>
        <begin position="201"/>
        <end position="229"/>
    </location>
</feature>
<dbReference type="PANTHER" id="PTHR13037">
    <property type="entry name" value="FORMIN"/>
    <property type="match status" value="1"/>
</dbReference>
<dbReference type="EMBL" id="SOCP01000008">
    <property type="protein sequence ID" value="TDV48642.1"/>
    <property type="molecule type" value="Genomic_DNA"/>
</dbReference>
<feature type="region of interest" description="Disordered" evidence="2">
    <location>
        <begin position="4473"/>
        <end position="4507"/>
    </location>
</feature>
<feature type="region of interest" description="Disordered" evidence="2">
    <location>
        <begin position="3732"/>
        <end position="3762"/>
    </location>
</feature>
<feature type="compositionally biased region" description="Low complexity" evidence="2">
    <location>
        <begin position="55"/>
        <end position="70"/>
    </location>
</feature>
<feature type="region of interest" description="Disordered" evidence="2">
    <location>
        <begin position="6075"/>
        <end position="6111"/>
    </location>
</feature>
<feature type="compositionally biased region" description="Low complexity" evidence="2">
    <location>
        <begin position="1427"/>
        <end position="1441"/>
    </location>
</feature>